<dbReference type="PROSITE" id="PS00518">
    <property type="entry name" value="ZF_RING_1"/>
    <property type="match status" value="1"/>
</dbReference>
<feature type="zinc finger region" description="C3H1-type" evidence="4">
    <location>
        <begin position="151"/>
        <end position="179"/>
    </location>
</feature>
<dbReference type="STRING" id="353152.Q5CWX9"/>
<feature type="domain" description="C3H1-type" evidence="7">
    <location>
        <begin position="151"/>
        <end position="179"/>
    </location>
</feature>
<dbReference type="PANTHER" id="PTHR12930">
    <property type="entry name" value="ZINC FINGER PROTEIN 183"/>
    <property type="match status" value="1"/>
</dbReference>
<organism evidence="8 9">
    <name type="scientific">Cryptosporidium parvum (strain Iowa II)</name>
    <dbReference type="NCBI Taxonomy" id="353152"/>
    <lineage>
        <taxon>Eukaryota</taxon>
        <taxon>Sar</taxon>
        <taxon>Alveolata</taxon>
        <taxon>Apicomplexa</taxon>
        <taxon>Conoidasida</taxon>
        <taxon>Coccidia</taxon>
        <taxon>Eucoccidiorida</taxon>
        <taxon>Eimeriorina</taxon>
        <taxon>Cryptosporidiidae</taxon>
        <taxon>Cryptosporidium</taxon>
    </lineage>
</organism>
<dbReference type="Gene3D" id="3.30.40.10">
    <property type="entry name" value="Zinc/RING finger domain, C3HC4 (zinc finger)"/>
    <property type="match status" value="1"/>
</dbReference>
<evidence type="ECO:0000256" key="1">
    <source>
        <dbReference type="ARBA" id="ARBA00022723"/>
    </source>
</evidence>
<proteinExistence type="predicted"/>
<gene>
    <name evidence="8" type="ORF">cgd6_3300</name>
</gene>
<dbReference type="InterPro" id="IPR001841">
    <property type="entry name" value="Znf_RING"/>
</dbReference>
<dbReference type="OrthoDB" id="25761at2759"/>
<dbReference type="RefSeq" id="XP_627675.1">
    <property type="nucleotide sequence ID" value="XM_627675.1"/>
</dbReference>
<sequence>SRKELKYLNSFSFSLIRIMFKKRNVSKEQIRKIQNDNFEENQPKTLEERTFQGSLNTDIDEIKKRNLLKKDSDLVKDSDFEKDEKLDELVTIFSHKNNRKFSRDNIVNNYDLDLHDPNPPKKETSKSIYSEKKYDTLESRNPNIKLTLMIDYQHDICKDFKETGYCGFGDTCKFLHDRSDFKSGWKLDKEWEIEQKKKRLKIESISKDKSSIGDGNLSSNSTNNNKLPKKCSICNKKWKSDSNPVVTLCNHYFCEKCAFSHYTNTSKCFQCGLPTKGTFNIASIPQELISESDSYHSSESDSNHSENSQSS</sequence>
<keyword evidence="1 4" id="KW-0479">Metal-binding</keyword>
<dbReference type="SUPFAM" id="SSF57850">
    <property type="entry name" value="RING/U-box"/>
    <property type="match status" value="1"/>
</dbReference>
<dbReference type="SUPFAM" id="SSF90229">
    <property type="entry name" value="CCCH zinc finger"/>
    <property type="match status" value="1"/>
</dbReference>
<evidence type="ECO:0000259" key="6">
    <source>
        <dbReference type="PROSITE" id="PS50089"/>
    </source>
</evidence>
<protein>
    <submittedName>
        <fullName evidence="8">CCCH+ringfinger domains protein</fullName>
    </submittedName>
</protein>
<dbReference type="PROSITE" id="PS50089">
    <property type="entry name" value="ZF_RING_2"/>
    <property type="match status" value="1"/>
</dbReference>
<evidence type="ECO:0000256" key="5">
    <source>
        <dbReference type="SAM" id="MobiDB-lite"/>
    </source>
</evidence>
<evidence type="ECO:0000256" key="2">
    <source>
        <dbReference type="ARBA" id="ARBA00022771"/>
    </source>
</evidence>
<dbReference type="Gene3D" id="4.10.1000.10">
    <property type="entry name" value="Zinc finger, CCCH-type"/>
    <property type="match status" value="1"/>
</dbReference>
<dbReference type="PROSITE" id="PS50103">
    <property type="entry name" value="ZF_C3H1"/>
    <property type="match status" value="1"/>
</dbReference>
<dbReference type="FunCoup" id="Q5CWX9">
    <property type="interactions" value="152"/>
</dbReference>
<evidence type="ECO:0000256" key="4">
    <source>
        <dbReference type="PROSITE-ProRule" id="PRU00723"/>
    </source>
</evidence>
<name>Q5CWX9_CRYPI</name>
<evidence type="ECO:0000259" key="7">
    <source>
        <dbReference type="PROSITE" id="PS50103"/>
    </source>
</evidence>
<dbReference type="OMA" id="FSLIRIM"/>
<feature type="domain" description="RING-type" evidence="6">
    <location>
        <begin position="231"/>
        <end position="271"/>
    </location>
</feature>
<dbReference type="KEGG" id="cpv:cgd6_3300"/>
<dbReference type="InterPro" id="IPR017907">
    <property type="entry name" value="Znf_RING_CS"/>
</dbReference>
<keyword evidence="2 4" id="KW-0863">Zinc-finger</keyword>
<comment type="caution">
    <text evidence="8">The sequence shown here is derived from an EMBL/GenBank/DDBJ whole genome shotgun (WGS) entry which is preliminary data.</text>
</comment>
<keyword evidence="9" id="KW-1185">Reference proteome</keyword>
<dbReference type="SMART" id="SM00356">
    <property type="entry name" value="ZnF_C3H1"/>
    <property type="match status" value="1"/>
</dbReference>
<reference evidence="8 9" key="1">
    <citation type="journal article" date="2004" name="Science">
        <title>Complete genome sequence of the apicomplexan, Cryptosporidium parvum.</title>
        <authorList>
            <person name="Abrahamsen M.S."/>
            <person name="Templeton T.J."/>
            <person name="Enomoto S."/>
            <person name="Abrahante J.E."/>
            <person name="Zhu G."/>
            <person name="Lancto C.A."/>
            <person name="Deng M."/>
            <person name="Liu C."/>
            <person name="Widmer G."/>
            <person name="Tzipori S."/>
            <person name="Buck G.A."/>
            <person name="Xu P."/>
            <person name="Bankier A.T."/>
            <person name="Dear P.H."/>
            <person name="Konfortov B.A."/>
            <person name="Spriggs H.F."/>
            <person name="Iyer L."/>
            <person name="Anantharaman V."/>
            <person name="Aravind L."/>
            <person name="Kapur V."/>
        </authorList>
    </citation>
    <scope>NUCLEOTIDE SEQUENCE [LARGE SCALE GENOMIC DNA]</scope>
    <source>
        <strain evidence="9">Iowa II</strain>
    </source>
</reference>
<dbReference type="InterPro" id="IPR013083">
    <property type="entry name" value="Znf_RING/FYVE/PHD"/>
</dbReference>
<dbReference type="EMBL" id="AAEE01000002">
    <property type="protein sequence ID" value="EAK90150.1"/>
    <property type="molecule type" value="Genomic_DNA"/>
</dbReference>
<dbReference type="InterPro" id="IPR039971">
    <property type="entry name" value="CWC24-like"/>
</dbReference>
<dbReference type="GO" id="GO:0034247">
    <property type="term" value="P:snoRNA splicing"/>
    <property type="evidence" value="ECO:0007669"/>
    <property type="project" value="TreeGrafter"/>
</dbReference>
<dbReference type="Pfam" id="PF00642">
    <property type="entry name" value="zf-CCCH"/>
    <property type="match status" value="1"/>
</dbReference>
<dbReference type="SMART" id="SM00184">
    <property type="entry name" value="RING"/>
    <property type="match status" value="1"/>
</dbReference>
<dbReference type="Proteomes" id="UP000006726">
    <property type="component" value="Chromosome 6"/>
</dbReference>
<evidence type="ECO:0000256" key="3">
    <source>
        <dbReference type="ARBA" id="ARBA00022833"/>
    </source>
</evidence>
<dbReference type="GeneID" id="3375895"/>
<evidence type="ECO:0000313" key="8">
    <source>
        <dbReference type="EMBL" id="EAK90150.1"/>
    </source>
</evidence>
<dbReference type="AlphaFoldDB" id="Q5CWX9"/>
<dbReference type="GO" id="GO:0008270">
    <property type="term" value="F:zinc ion binding"/>
    <property type="evidence" value="ECO:0007669"/>
    <property type="project" value="UniProtKB-KW"/>
</dbReference>
<dbReference type="InterPro" id="IPR036855">
    <property type="entry name" value="Znf_CCCH_sf"/>
</dbReference>
<dbReference type="GO" id="GO:0005684">
    <property type="term" value="C:U2-type spliceosomal complex"/>
    <property type="evidence" value="ECO:0007669"/>
    <property type="project" value="TreeGrafter"/>
</dbReference>
<keyword evidence="3 4" id="KW-0862">Zinc</keyword>
<feature type="region of interest" description="Disordered" evidence="5">
    <location>
        <begin position="291"/>
        <end position="311"/>
    </location>
</feature>
<dbReference type="InParanoid" id="Q5CWX9"/>
<dbReference type="InterPro" id="IPR000571">
    <property type="entry name" value="Znf_CCCH"/>
</dbReference>
<evidence type="ECO:0000313" key="9">
    <source>
        <dbReference type="Proteomes" id="UP000006726"/>
    </source>
</evidence>
<accession>Q5CWX9</accession>
<feature type="non-terminal residue" evidence="8">
    <location>
        <position position="1"/>
    </location>
</feature>
<dbReference type="PANTHER" id="PTHR12930:SF0">
    <property type="entry name" value="RING FINGER PROTEIN 113B"/>
    <property type="match status" value="1"/>
</dbReference>
<feature type="compositionally biased region" description="Basic and acidic residues" evidence="5">
    <location>
        <begin position="293"/>
        <end position="304"/>
    </location>
</feature>
<dbReference type="CDD" id="cd16539">
    <property type="entry name" value="RING-HC_RNF113A_B"/>
    <property type="match status" value="1"/>
</dbReference>